<dbReference type="EnsemblPlants" id="OMERI03G12210.5">
    <property type="protein sequence ID" value="OMERI03G12210.5"/>
    <property type="gene ID" value="OMERI03G12210"/>
</dbReference>
<dbReference type="HOGENOM" id="CLU_1799473_0_0_1"/>
<proteinExistence type="predicted"/>
<evidence type="ECO:0000313" key="2">
    <source>
        <dbReference type="EnsemblPlants" id="OMERI03G12210.5"/>
    </source>
</evidence>
<dbReference type="Proteomes" id="UP000008021">
    <property type="component" value="Chromosome 3"/>
</dbReference>
<reference evidence="2" key="2">
    <citation type="submission" date="2018-05" db="EMBL/GenBank/DDBJ databases">
        <title>OmerRS3 (Oryza meridionalis Reference Sequence Version 3).</title>
        <authorList>
            <person name="Zhang J."/>
            <person name="Kudrna D."/>
            <person name="Lee S."/>
            <person name="Talag J."/>
            <person name="Welchert J."/>
            <person name="Wing R.A."/>
        </authorList>
    </citation>
    <scope>NUCLEOTIDE SEQUENCE [LARGE SCALE GENOMIC DNA]</scope>
    <source>
        <strain evidence="2">cv. OR44</strain>
    </source>
</reference>
<protein>
    <submittedName>
        <fullName evidence="2">Uncharacterized protein</fullName>
    </submittedName>
</protein>
<evidence type="ECO:0000256" key="1">
    <source>
        <dbReference type="SAM" id="MobiDB-lite"/>
    </source>
</evidence>
<keyword evidence="3" id="KW-1185">Reference proteome</keyword>
<feature type="region of interest" description="Disordered" evidence="1">
    <location>
        <begin position="1"/>
        <end position="106"/>
    </location>
</feature>
<accession>A0A0E0CZ12</accession>
<dbReference type="AlphaFoldDB" id="A0A0E0CZ12"/>
<sequence>MPNNSSSGRRKNAVVLLLTNHSQGPGLNAVKPCRDDLSHRSVGPAASWTHTQSSAQPAPQRPTPQRPSKGRGHVDGGDLRCGGVRGVWKPADLGRSPPESGTGGGIQVADWVQHMLFLTLGV</sequence>
<organism evidence="2">
    <name type="scientific">Oryza meridionalis</name>
    <dbReference type="NCBI Taxonomy" id="40149"/>
    <lineage>
        <taxon>Eukaryota</taxon>
        <taxon>Viridiplantae</taxon>
        <taxon>Streptophyta</taxon>
        <taxon>Embryophyta</taxon>
        <taxon>Tracheophyta</taxon>
        <taxon>Spermatophyta</taxon>
        <taxon>Magnoliopsida</taxon>
        <taxon>Liliopsida</taxon>
        <taxon>Poales</taxon>
        <taxon>Poaceae</taxon>
        <taxon>BOP clade</taxon>
        <taxon>Oryzoideae</taxon>
        <taxon>Oryzeae</taxon>
        <taxon>Oryzinae</taxon>
        <taxon>Oryza</taxon>
    </lineage>
</organism>
<reference evidence="2" key="1">
    <citation type="submission" date="2015-04" db="UniProtKB">
        <authorList>
            <consortium name="EnsemblPlants"/>
        </authorList>
    </citation>
    <scope>IDENTIFICATION</scope>
</reference>
<evidence type="ECO:0000313" key="3">
    <source>
        <dbReference type="Proteomes" id="UP000008021"/>
    </source>
</evidence>
<dbReference type="Gramene" id="OMERI03G12210.5">
    <property type="protein sequence ID" value="OMERI03G12210.5"/>
    <property type="gene ID" value="OMERI03G12210"/>
</dbReference>
<name>A0A0E0CZ12_9ORYZ</name>